<organism evidence="1 2">
    <name type="scientific">Sphingobacterium hotanense</name>
    <dbReference type="NCBI Taxonomy" id="649196"/>
    <lineage>
        <taxon>Bacteria</taxon>
        <taxon>Pseudomonadati</taxon>
        <taxon>Bacteroidota</taxon>
        <taxon>Sphingobacteriia</taxon>
        <taxon>Sphingobacteriales</taxon>
        <taxon>Sphingobacteriaceae</taxon>
        <taxon>Sphingobacterium</taxon>
    </lineage>
</organism>
<name>A0ABT7NL89_9SPHI</name>
<proteinExistence type="predicted"/>
<protein>
    <submittedName>
        <fullName evidence="1">DUF4838 domain-containing protein</fullName>
    </submittedName>
</protein>
<dbReference type="InterPro" id="IPR032287">
    <property type="entry name" value="DUF4838"/>
</dbReference>
<evidence type="ECO:0000313" key="1">
    <source>
        <dbReference type="EMBL" id="MDM1047989.1"/>
    </source>
</evidence>
<reference evidence="1" key="1">
    <citation type="submission" date="2020-06" db="EMBL/GenBank/DDBJ databases">
        <authorList>
            <person name="Dong N."/>
        </authorList>
    </citation>
    <scope>NUCLEOTIDE SEQUENCE</scope>
    <source>
        <strain evidence="1">R1692</strain>
    </source>
</reference>
<evidence type="ECO:0000313" key="2">
    <source>
        <dbReference type="Proteomes" id="UP001170954"/>
    </source>
</evidence>
<dbReference type="EMBL" id="JACAGK010000015">
    <property type="protein sequence ID" value="MDM1047989.1"/>
    <property type="molecule type" value="Genomic_DNA"/>
</dbReference>
<dbReference type="PANTHER" id="PTHR47406">
    <property type="entry name" value="COAGULATION FACTOR 5/8 TYPE, C-TERMINAL"/>
    <property type="match status" value="1"/>
</dbReference>
<keyword evidence="2" id="KW-1185">Reference proteome</keyword>
<comment type="caution">
    <text evidence="1">The sequence shown here is derived from an EMBL/GenBank/DDBJ whole genome shotgun (WGS) entry which is preliminary data.</text>
</comment>
<dbReference type="Pfam" id="PF16126">
    <property type="entry name" value="DUF4838"/>
    <property type="match status" value="1"/>
</dbReference>
<gene>
    <name evidence="1" type="ORF">HX018_07050</name>
</gene>
<sequence length="707" mass="80622">MLLFNIIFSCFIMLFTSCESDFYGLDANAYVLTAEQDAASEQWQEYLFNHLSKRTSKKDLFSRAEDNGNIPVNHKQIHLEIAADLNNDYCIQHTKNKLHIRVKTKAIATWMSYQLIESLGQVKKEIKTEDLPPAYLTFTNQCKDFDFTYREPHYAPNTNVEYAALLGTNNLDTEWGIWGHNITRIIQDAPGVWAEVNGKITQEQYCFSGDTLYNQLKEYIQDNFSDKPEEGMKFMIAPNDNLLSCTCDRCQAAGNTDKNAAPAVVLLINKLAKQFRQHQFFTIRYHSVNEPPAYAFEDNAGLFFSTIELPKITNFKDNSKFQSSIDEIEAWKSKTKTIYLWDYSSNFDDYLTPLPSLNVLKAQLQGFKEEGVEGIFLNAAGYDYSSFDDLKTYVAAALMINTELEIDKLTKAYLKKFYPKSHQLLADYYLQLEDDFATKAKPYSLYAGFPEVKSSYFNVSNFLSLNESLQKFLPKTKGYEREALEKLLAAFRYTSLQIAYSNGLNKGGAFEVVDQHVRPNRFANTLMKQLKKDVDDGKLKVFKESNGDLGDYLAQWNAYAGKLQKPNQLKSTKLLSVVSNENDVLDKTPLADGVLGFNNDFHQGWVTASKTMTLILEEGAFEQMKEMKLRFLKNTRHQYGAPTKVEVLQGGKAIFRTDIVDTKEGDSVYTLTISLEKFEANTISEIKISTSNPQLSRLGLDEVQVFN</sequence>
<reference evidence="1" key="2">
    <citation type="journal article" date="2022" name="Sci. Total Environ.">
        <title>Prevalence, transmission, and molecular epidemiology of tet(X)-positive bacteria among humans, animals, and environmental niches in China: An epidemiological, and genomic-based study.</title>
        <authorList>
            <person name="Dong N."/>
            <person name="Zeng Y."/>
            <person name="Cai C."/>
            <person name="Sun C."/>
            <person name="Lu J."/>
            <person name="Liu C."/>
            <person name="Zhou H."/>
            <person name="Sun Q."/>
            <person name="Shu L."/>
            <person name="Wang H."/>
            <person name="Wang Y."/>
            <person name="Wang S."/>
            <person name="Wu C."/>
            <person name="Chan E.W."/>
            <person name="Chen G."/>
            <person name="Shen Z."/>
            <person name="Chen S."/>
            <person name="Zhang R."/>
        </authorList>
    </citation>
    <scope>NUCLEOTIDE SEQUENCE</scope>
    <source>
        <strain evidence="1">R1692</strain>
    </source>
</reference>
<dbReference type="Proteomes" id="UP001170954">
    <property type="component" value="Unassembled WGS sequence"/>
</dbReference>
<accession>A0ABT7NL89</accession>
<dbReference type="PANTHER" id="PTHR47406:SF2">
    <property type="entry name" value="ALPHA GLUCURONIDASE N-TERMINAL DOMAIN-CONTAINING PROTEIN"/>
    <property type="match status" value="1"/>
</dbReference>